<dbReference type="Gene3D" id="3.30.420.10">
    <property type="entry name" value="Ribonuclease H-like superfamily/Ribonuclease H"/>
    <property type="match status" value="1"/>
</dbReference>
<organism evidence="1 2">
    <name type="scientific">Heterodera trifolii</name>
    <dbReference type="NCBI Taxonomy" id="157864"/>
    <lineage>
        <taxon>Eukaryota</taxon>
        <taxon>Metazoa</taxon>
        <taxon>Ecdysozoa</taxon>
        <taxon>Nematoda</taxon>
        <taxon>Chromadorea</taxon>
        <taxon>Rhabditida</taxon>
        <taxon>Tylenchina</taxon>
        <taxon>Tylenchomorpha</taxon>
        <taxon>Tylenchoidea</taxon>
        <taxon>Heteroderidae</taxon>
        <taxon>Heteroderinae</taxon>
        <taxon>Heterodera</taxon>
    </lineage>
</organism>
<sequence length="428" mass="49452">MLTSPQFHAGMAERANRSIKERLYRYFTERGTYKWIEVVQDIVKGINYSINSSIGMRPADVTRQIHSGFVYHENYNSTPNGKLDSLLLYILILGLRLVLLNNNLSKLNGKQEIRCVLKYHHRMSQIQLTWVKVCIGLLGEGSEPLAKKKPLLTDIETMVDLFGVTQGLLAREKRAETSKIPLRIGPDLDVLEEMIRAKLNEEIKNMVEEDRTILDATKEMGMEAWVQAYRGNSAQFLSRLDFDLGNQELYLLNNLDLLFTIYKAKDAFLLQTLKVNDDTKYRLTVHDVKIYAKMIEVQPSLNMNLYKTLEKQPATYAVRKTEIKSSYISSGRYEFEYNVFSSTIPRRVNNSVGGLKVTVTSRLAKPRRPVQQPHQQPDADAELQAQIEDAEEDLLLNWWREDPTIIRFLFWKQTSPCHRSRASSTRRT</sequence>
<dbReference type="InterPro" id="IPR036397">
    <property type="entry name" value="RNaseH_sf"/>
</dbReference>
<proteinExistence type="predicted"/>
<dbReference type="Proteomes" id="UP001620626">
    <property type="component" value="Unassembled WGS sequence"/>
</dbReference>
<keyword evidence="2" id="KW-1185">Reference proteome</keyword>
<gene>
    <name evidence="1" type="ORF">niasHT_019278</name>
</gene>
<accession>A0ABD2L126</accession>
<dbReference type="InterPro" id="IPR012337">
    <property type="entry name" value="RNaseH-like_sf"/>
</dbReference>
<dbReference type="AlphaFoldDB" id="A0ABD2L126"/>
<reference evidence="1 2" key="1">
    <citation type="submission" date="2024-10" db="EMBL/GenBank/DDBJ databases">
        <authorList>
            <person name="Kim D."/>
        </authorList>
    </citation>
    <scope>NUCLEOTIDE SEQUENCE [LARGE SCALE GENOMIC DNA]</scope>
    <source>
        <strain evidence="1">BH-2024</strain>
    </source>
</reference>
<dbReference type="SUPFAM" id="SSF53098">
    <property type="entry name" value="Ribonuclease H-like"/>
    <property type="match status" value="1"/>
</dbReference>
<evidence type="ECO:0008006" key="3">
    <source>
        <dbReference type="Google" id="ProtNLM"/>
    </source>
</evidence>
<evidence type="ECO:0000313" key="2">
    <source>
        <dbReference type="Proteomes" id="UP001620626"/>
    </source>
</evidence>
<comment type="caution">
    <text evidence="1">The sequence shown here is derived from an EMBL/GenBank/DDBJ whole genome shotgun (WGS) entry which is preliminary data.</text>
</comment>
<protein>
    <recommendedName>
        <fullName evidence="3">Integrase catalytic domain-containing protein</fullName>
    </recommendedName>
</protein>
<name>A0ABD2L126_9BILA</name>
<evidence type="ECO:0000313" key="1">
    <source>
        <dbReference type="EMBL" id="KAL3108791.1"/>
    </source>
</evidence>
<dbReference type="EMBL" id="JBICBT010000586">
    <property type="protein sequence ID" value="KAL3108791.1"/>
    <property type="molecule type" value="Genomic_DNA"/>
</dbReference>